<proteinExistence type="predicted"/>
<dbReference type="InterPro" id="IPR027417">
    <property type="entry name" value="P-loop_NTPase"/>
</dbReference>
<dbReference type="PANTHER" id="PTHR45772:SF9">
    <property type="entry name" value="CONSERVED COMPONENT OF ABC TRANSPORTER FOR NATURAL AMINO ACIDS"/>
    <property type="match status" value="1"/>
</dbReference>
<keyword evidence="1" id="KW-0813">Transport</keyword>
<sequence length="249" mass="27565">MMQLEATNLTKSYHEHEVVNIEKVAFGAMGLEGLIGPNGAGKSTLMGLLTRRIAPTSGSIKLSTDTGTKSLNPLRSHEVARIGLIKTNQRIQGFDSLTIRDSLRLAMTPPDAEGLKSIFAKTRDSDEVEEKVSYYVEAFPFTDREGHARSGGEKKLVDILRCLIAEPKLLLMDEPTAGLPDDITRKVMNMVREKVASGAMRVVVVEHDLPLIWEYCDYVHFLSEGSILFEGEPDEVKSNRVVAEKYMGV</sequence>
<evidence type="ECO:0000256" key="2">
    <source>
        <dbReference type="ARBA" id="ARBA00022741"/>
    </source>
</evidence>
<dbReference type="SUPFAM" id="SSF52540">
    <property type="entry name" value="P-loop containing nucleoside triphosphate hydrolases"/>
    <property type="match status" value="1"/>
</dbReference>
<dbReference type="Proteomes" id="UP000272908">
    <property type="component" value="Unassembled WGS sequence"/>
</dbReference>
<dbReference type="GO" id="GO:0016887">
    <property type="term" value="F:ATP hydrolysis activity"/>
    <property type="evidence" value="ECO:0007669"/>
    <property type="project" value="InterPro"/>
</dbReference>
<dbReference type="RefSeq" id="WP_121094786.1">
    <property type="nucleotide sequence ID" value="NZ_UIHC01000014.1"/>
</dbReference>
<dbReference type="PANTHER" id="PTHR45772">
    <property type="entry name" value="CONSERVED COMPONENT OF ABC TRANSPORTER FOR NATURAL AMINO ACIDS-RELATED"/>
    <property type="match status" value="1"/>
</dbReference>
<keyword evidence="3 5" id="KW-0067">ATP-binding</keyword>
<dbReference type="Gene3D" id="3.40.50.300">
    <property type="entry name" value="P-loop containing nucleotide triphosphate hydrolases"/>
    <property type="match status" value="1"/>
</dbReference>
<protein>
    <submittedName>
        <fullName evidence="5">Lipopolysaccharide export system ATP-binding protein LptB</fullName>
        <ecNumber evidence="5">3.6.3.-</ecNumber>
    </submittedName>
</protein>
<evidence type="ECO:0000313" key="6">
    <source>
        <dbReference type="Proteomes" id="UP000272908"/>
    </source>
</evidence>
<gene>
    <name evidence="5" type="primary">lptB_5</name>
    <name evidence="5" type="ORF">ROE7235_01813</name>
</gene>
<dbReference type="InterPro" id="IPR003593">
    <property type="entry name" value="AAA+_ATPase"/>
</dbReference>
<keyword evidence="6" id="KW-1185">Reference proteome</keyword>
<dbReference type="Pfam" id="PF00005">
    <property type="entry name" value="ABC_tran"/>
    <property type="match status" value="1"/>
</dbReference>
<dbReference type="GO" id="GO:0005524">
    <property type="term" value="F:ATP binding"/>
    <property type="evidence" value="ECO:0007669"/>
    <property type="project" value="UniProtKB-KW"/>
</dbReference>
<accession>A0A3B0M7V4</accession>
<dbReference type="GO" id="GO:0005886">
    <property type="term" value="C:plasma membrane"/>
    <property type="evidence" value="ECO:0007669"/>
    <property type="project" value="TreeGrafter"/>
</dbReference>
<evidence type="ECO:0000256" key="3">
    <source>
        <dbReference type="ARBA" id="ARBA00022840"/>
    </source>
</evidence>
<keyword evidence="2" id="KW-0547">Nucleotide-binding</keyword>
<dbReference type="OrthoDB" id="9806149at2"/>
<evidence type="ECO:0000259" key="4">
    <source>
        <dbReference type="PROSITE" id="PS50893"/>
    </source>
</evidence>
<name>A0A3B0M7V4_9RHOB</name>
<dbReference type="EMBL" id="UIHC01000014">
    <property type="protein sequence ID" value="SUZ32061.1"/>
    <property type="molecule type" value="Genomic_DNA"/>
</dbReference>
<dbReference type="InterPro" id="IPR003439">
    <property type="entry name" value="ABC_transporter-like_ATP-bd"/>
</dbReference>
<organism evidence="5 6">
    <name type="scientific">Roseinatronobacter ekhonensis</name>
    <dbReference type="NCBI Taxonomy" id="254356"/>
    <lineage>
        <taxon>Bacteria</taxon>
        <taxon>Pseudomonadati</taxon>
        <taxon>Pseudomonadota</taxon>
        <taxon>Alphaproteobacteria</taxon>
        <taxon>Rhodobacterales</taxon>
        <taxon>Paracoccaceae</taxon>
        <taxon>Roseinatronobacter</taxon>
    </lineage>
</organism>
<evidence type="ECO:0000313" key="5">
    <source>
        <dbReference type="EMBL" id="SUZ32061.1"/>
    </source>
</evidence>
<dbReference type="EC" id="3.6.3.-" evidence="5"/>
<keyword evidence="5" id="KW-0378">Hydrolase</keyword>
<dbReference type="InterPro" id="IPR051120">
    <property type="entry name" value="ABC_AA/LPS_Transport"/>
</dbReference>
<dbReference type="PROSITE" id="PS50893">
    <property type="entry name" value="ABC_TRANSPORTER_2"/>
    <property type="match status" value="1"/>
</dbReference>
<dbReference type="AlphaFoldDB" id="A0A3B0M7V4"/>
<dbReference type="SMART" id="SM00382">
    <property type="entry name" value="AAA"/>
    <property type="match status" value="1"/>
</dbReference>
<feature type="domain" description="ABC transporter" evidence="4">
    <location>
        <begin position="4"/>
        <end position="249"/>
    </location>
</feature>
<evidence type="ECO:0000256" key="1">
    <source>
        <dbReference type="ARBA" id="ARBA00022448"/>
    </source>
</evidence>
<reference evidence="6" key="1">
    <citation type="submission" date="2018-08" db="EMBL/GenBank/DDBJ databases">
        <authorList>
            <person name="Rodrigo-Torres L."/>
            <person name="Arahal R. D."/>
            <person name="Lucena T."/>
        </authorList>
    </citation>
    <scope>NUCLEOTIDE SEQUENCE [LARGE SCALE GENOMIC DNA]</scope>
    <source>
        <strain evidence="6">CECT 7235</strain>
    </source>
</reference>